<sequence>MKFKKMDEALTLYFEQGYTIFSDIISTQGDMRSVILILPNDKIKSTVLILRSFEMSTVREEFSSMLLSKKDVEMMSAYFNS</sequence>
<geneLocation type="plasmid" evidence="1 2">
    <name>p1821L01</name>
</geneLocation>
<evidence type="ECO:0000313" key="1">
    <source>
        <dbReference type="EMBL" id="QDX90983.1"/>
    </source>
</evidence>
<proteinExistence type="predicted"/>
<protein>
    <submittedName>
        <fullName evidence="1">Uncharacterized protein</fullName>
    </submittedName>
</protein>
<keyword evidence="1" id="KW-0614">Plasmid</keyword>
<organism evidence="1 2">
    <name type="scientific">Brevibacillus laterosporus</name>
    <name type="common">Bacillus laterosporus</name>
    <dbReference type="NCBI Taxonomy" id="1465"/>
    <lineage>
        <taxon>Bacteria</taxon>
        <taxon>Bacillati</taxon>
        <taxon>Bacillota</taxon>
        <taxon>Bacilli</taxon>
        <taxon>Bacillales</taxon>
        <taxon>Paenibacillaceae</taxon>
        <taxon>Brevibacillus</taxon>
    </lineage>
</organism>
<dbReference type="AlphaFoldDB" id="A0A518V1W2"/>
<dbReference type="Proteomes" id="UP000319432">
    <property type="component" value="Plasmid p1821L01"/>
</dbReference>
<keyword evidence="2" id="KW-1185">Reference proteome</keyword>
<reference evidence="1 2" key="1">
    <citation type="submission" date="2018-11" db="EMBL/GenBank/DDBJ databases">
        <title>Phylogenetic determinants of toxin gene distribution in genomes of Brevibacillus laterosporus.</title>
        <authorList>
            <person name="Glare T.R."/>
            <person name="Durrant A."/>
            <person name="Berry C."/>
            <person name="Palma L."/>
            <person name="Ormskirk M."/>
            <person name="Cox M.O."/>
        </authorList>
    </citation>
    <scope>NUCLEOTIDE SEQUENCE [LARGE SCALE GENOMIC DNA]</scope>
    <source>
        <strain evidence="1 2">1821L</strain>
        <plasmid evidence="1 2">p1821L01</plasmid>
    </source>
</reference>
<gene>
    <name evidence="1" type="ORF">EEL30_00485</name>
</gene>
<evidence type="ECO:0000313" key="2">
    <source>
        <dbReference type="Proteomes" id="UP000319432"/>
    </source>
</evidence>
<accession>A0A518V1W2</accession>
<dbReference type="EMBL" id="CP033461">
    <property type="protein sequence ID" value="QDX90983.1"/>
    <property type="molecule type" value="Genomic_DNA"/>
</dbReference>
<name>A0A518V1W2_BRELA</name>